<feature type="transmembrane region" description="Helical" evidence="6">
    <location>
        <begin position="351"/>
        <end position="371"/>
    </location>
</feature>
<dbReference type="PANTHER" id="PTHR46206">
    <property type="entry name" value="CYTOCHROME P450"/>
    <property type="match status" value="1"/>
</dbReference>
<evidence type="ECO:0000256" key="4">
    <source>
        <dbReference type="ARBA" id="ARBA00023004"/>
    </source>
</evidence>
<reference evidence="7" key="1">
    <citation type="journal article" date="2022" name="IScience">
        <title>Evolution of zygomycete secretomes and the origins of terrestrial fungal ecologies.</title>
        <authorList>
            <person name="Chang Y."/>
            <person name="Wang Y."/>
            <person name="Mondo S."/>
            <person name="Ahrendt S."/>
            <person name="Andreopoulos W."/>
            <person name="Barry K."/>
            <person name="Beard J."/>
            <person name="Benny G.L."/>
            <person name="Blankenship S."/>
            <person name="Bonito G."/>
            <person name="Cuomo C."/>
            <person name="Desiro A."/>
            <person name="Gervers K.A."/>
            <person name="Hundley H."/>
            <person name="Kuo A."/>
            <person name="LaButti K."/>
            <person name="Lang B.F."/>
            <person name="Lipzen A."/>
            <person name="O'Donnell K."/>
            <person name="Pangilinan J."/>
            <person name="Reynolds N."/>
            <person name="Sandor L."/>
            <person name="Smith M.E."/>
            <person name="Tsang A."/>
            <person name="Grigoriev I.V."/>
            <person name="Stajich J.E."/>
            <person name="Spatafora J.W."/>
        </authorList>
    </citation>
    <scope>NUCLEOTIDE SEQUENCE</scope>
    <source>
        <strain evidence="7">RSA 2281</strain>
    </source>
</reference>
<dbReference type="SUPFAM" id="SSF48264">
    <property type="entry name" value="Cytochrome P450"/>
    <property type="match status" value="1"/>
</dbReference>
<proteinExistence type="inferred from homology"/>
<dbReference type="EMBL" id="JAIXMP010000026">
    <property type="protein sequence ID" value="KAI9253385.1"/>
    <property type="molecule type" value="Genomic_DNA"/>
</dbReference>
<keyword evidence="8" id="KW-1185">Reference proteome</keyword>
<keyword evidence="6" id="KW-0812">Transmembrane</keyword>
<gene>
    <name evidence="7" type="ORF">BDA99DRAFT_562973</name>
</gene>
<comment type="similarity">
    <text evidence="2">Belongs to the cytochrome P450 family.</text>
</comment>
<sequence length="566" mass="64100">MDIISSLCYQNTSTLLSTSSRVLTQRQLLFPNSINVFSDRKYIVISTLSVVFGTYILWHTTIRQKRRRDTDVKLVSGGLPFLGHVLESSRDSAAFIKRCKTERGPAFRIKLLNQELYVVTGKLIPEVYQNMKLYNFHDPHSEVLPIHWIQELCYGHKFKGEQIGPHDKQPVIYTLQHNFKANQVHVFSKRIQEGTSMALERFINIKPGEKKVFPVGDVMPFLISQVMSFCLAGRKAGTSSEFTDALVSFTRKVCKSGFIHTVLPDWIGVPIIKHFFSVEQELDLFMDMLVPELENILQLKQAKELFSSTYGRSNNDDDQDEEEPTFLSMVLFGLSKSNGQVRTPKEAAYHYPGMALAGVIAVTPTVLFVLYELAYQAVTSTFVEELRAELGKLEEWTPDSIGRNKLLDSLMRETLRYKVSAITSPHRTTADAVLSNGETIPSGSVVITAPHDAHIDPSNNTSASFHDKALPLDQFDPYRFMHIPDDSKTSTSIGPDFLTFGLFGRACPGRFFALNMIKYIIAELIMHYNITLVSPNKRPKDSEYFGTLRLAPTTPLMFEKRENCKK</sequence>
<evidence type="ECO:0000313" key="7">
    <source>
        <dbReference type="EMBL" id="KAI9253385.1"/>
    </source>
</evidence>
<keyword evidence="6" id="KW-1133">Transmembrane helix</keyword>
<evidence type="ECO:0000313" key="8">
    <source>
        <dbReference type="Proteomes" id="UP001209540"/>
    </source>
</evidence>
<evidence type="ECO:0000256" key="2">
    <source>
        <dbReference type="ARBA" id="ARBA00010617"/>
    </source>
</evidence>
<evidence type="ECO:0000256" key="6">
    <source>
        <dbReference type="SAM" id="Phobius"/>
    </source>
</evidence>
<evidence type="ECO:0000256" key="1">
    <source>
        <dbReference type="ARBA" id="ARBA00001971"/>
    </source>
</evidence>
<dbReference type="GO" id="GO:0005506">
    <property type="term" value="F:iron ion binding"/>
    <property type="evidence" value="ECO:0007669"/>
    <property type="project" value="InterPro"/>
</dbReference>
<evidence type="ECO:0000256" key="3">
    <source>
        <dbReference type="ARBA" id="ARBA00022723"/>
    </source>
</evidence>
<dbReference type="Gene3D" id="1.10.630.10">
    <property type="entry name" value="Cytochrome P450"/>
    <property type="match status" value="1"/>
</dbReference>
<dbReference type="GO" id="GO:0016705">
    <property type="term" value="F:oxidoreductase activity, acting on paired donors, with incorporation or reduction of molecular oxygen"/>
    <property type="evidence" value="ECO:0007669"/>
    <property type="project" value="InterPro"/>
</dbReference>
<dbReference type="InterPro" id="IPR002403">
    <property type="entry name" value="Cyt_P450_E_grp-IV"/>
</dbReference>
<keyword evidence="6" id="KW-0472">Membrane</keyword>
<dbReference type="InterPro" id="IPR001128">
    <property type="entry name" value="Cyt_P450"/>
</dbReference>
<keyword evidence="5" id="KW-0349">Heme</keyword>
<dbReference type="CDD" id="cd11041">
    <property type="entry name" value="CYP503A1-like"/>
    <property type="match status" value="1"/>
</dbReference>
<protein>
    <submittedName>
        <fullName evidence="7">Cytochrome P450</fullName>
    </submittedName>
</protein>
<accession>A0AAD5K3D1</accession>
<feature type="binding site" description="axial binding residue" evidence="5">
    <location>
        <position position="507"/>
    </location>
    <ligand>
        <name>heme</name>
        <dbReference type="ChEBI" id="CHEBI:30413"/>
    </ligand>
    <ligandPart>
        <name>Fe</name>
        <dbReference type="ChEBI" id="CHEBI:18248"/>
    </ligandPart>
</feature>
<comment type="caution">
    <text evidence="7">The sequence shown here is derived from an EMBL/GenBank/DDBJ whole genome shotgun (WGS) entry which is preliminary data.</text>
</comment>
<dbReference type="PANTHER" id="PTHR46206:SF7">
    <property type="entry name" value="P450, PUTATIVE (EUROFUNG)-RELATED"/>
    <property type="match status" value="1"/>
</dbReference>
<organism evidence="7 8">
    <name type="scientific">Phascolomyces articulosus</name>
    <dbReference type="NCBI Taxonomy" id="60185"/>
    <lineage>
        <taxon>Eukaryota</taxon>
        <taxon>Fungi</taxon>
        <taxon>Fungi incertae sedis</taxon>
        <taxon>Mucoromycota</taxon>
        <taxon>Mucoromycotina</taxon>
        <taxon>Mucoromycetes</taxon>
        <taxon>Mucorales</taxon>
        <taxon>Lichtheimiaceae</taxon>
        <taxon>Phascolomyces</taxon>
    </lineage>
</organism>
<reference evidence="7" key="2">
    <citation type="submission" date="2023-02" db="EMBL/GenBank/DDBJ databases">
        <authorList>
            <consortium name="DOE Joint Genome Institute"/>
            <person name="Mondo S.J."/>
            <person name="Chang Y."/>
            <person name="Wang Y."/>
            <person name="Ahrendt S."/>
            <person name="Andreopoulos W."/>
            <person name="Barry K."/>
            <person name="Beard J."/>
            <person name="Benny G.L."/>
            <person name="Blankenship S."/>
            <person name="Bonito G."/>
            <person name="Cuomo C."/>
            <person name="Desiro A."/>
            <person name="Gervers K.A."/>
            <person name="Hundley H."/>
            <person name="Kuo A."/>
            <person name="LaButti K."/>
            <person name="Lang B.F."/>
            <person name="Lipzen A."/>
            <person name="O'Donnell K."/>
            <person name="Pangilinan J."/>
            <person name="Reynolds N."/>
            <person name="Sandor L."/>
            <person name="Smith M.W."/>
            <person name="Tsang A."/>
            <person name="Grigoriev I.V."/>
            <person name="Stajich J.E."/>
            <person name="Spatafora J.W."/>
        </authorList>
    </citation>
    <scope>NUCLEOTIDE SEQUENCE</scope>
    <source>
        <strain evidence="7">RSA 2281</strain>
    </source>
</reference>
<dbReference type="GO" id="GO:0020037">
    <property type="term" value="F:heme binding"/>
    <property type="evidence" value="ECO:0007669"/>
    <property type="project" value="InterPro"/>
</dbReference>
<name>A0AAD5K3D1_9FUNG</name>
<evidence type="ECO:0000256" key="5">
    <source>
        <dbReference type="PIRSR" id="PIRSR602403-1"/>
    </source>
</evidence>
<dbReference type="Proteomes" id="UP001209540">
    <property type="component" value="Unassembled WGS sequence"/>
</dbReference>
<keyword evidence="4 5" id="KW-0408">Iron</keyword>
<dbReference type="PRINTS" id="PR00465">
    <property type="entry name" value="EP450IV"/>
</dbReference>
<keyword evidence="3 5" id="KW-0479">Metal-binding</keyword>
<dbReference type="InterPro" id="IPR036396">
    <property type="entry name" value="Cyt_P450_sf"/>
</dbReference>
<dbReference type="Pfam" id="PF00067">
    <property type="entry name" value="p450"/>
    <property type="match status" value="1"/>
</dbReference>
<comment type="cofactor">
    <cofactor evidence="1 5">
        <name>heme</name>
        <dbReference type="ChEBI" id="CHEBI:30413"/>
    </cofactor>
</comment>
<feature type="transmembrane region" description="Helical" evidence="6">
    <location>
        <begin position="42"/>
        <end position="58"/>
    </location>
</feature>
<dbReference type="AlphaFoldDB" id="A0AAD5K3D1"/>
<dbReference type="GO" id="GO:0004497">
    <property type="term" value="F:monooxygenase activity"/>
    <property type="evidence" value="ECO:0007669"/>
    <property type="project" value="InterPro"/>
</dbReference>